<accession>A0A5H2XKI6</accession>
<sequence>MVLGPEVPYLSAIGALLYLAQCTRPDISFSVNLLARYSSAPTRRHWTGIKHVLRYLRGTTDMGLFYSSESTNAQSIVGYADAGYLSDPHQGRSQTGYVFTCGRTAISWRSTKQTLVATSSNHSEILALHKASRECVWLRSVIRHIRSTCALPSATETPTILNEDNATCIAQITGGYIKGDRTKHISPMFFYTHELQKSQEIKVRQIRSSDNLADLFTKSLPKYTFQKLVHGIGLRQLCKQSSWSMQNQGEHSRVL</sequence>
<evidence type="ECO:0000313" key="1">
    <source>
        <dbReference type="EMBL" id="BBN67519.1"/>
    </source>
</evidence>
<dbReference type="CDD" id="cd09272">
    <property type="entry name" value="RNase_HI_RT_Ty1"/>
    <property type="match status" value="1"/>
</dbReference>
<organism evidence="1">
    <name type="scientific">Prunus dulcis</name>
    <name type="common">Almond</name>
    <name type="synonym">Amygdalus dulcis</name>
    <dbReference type="NCBI Taxonomy" id="3755"/>
    <lineage>
        <taxon>Eukaryota</taxon>
        <taxon>Viridiplantae</taxon>
        <taxon>Streptophyta</taxon>
        <taxon>Embryophyta</taxon>
        <taxon>Tracheophyta</taxon>
        <taxon>Spermatophyta</taxon>
        <taxon>Magnoliopsida</taxon>
        <taxon>eudicotyledons</taxon>
        <taxon>Gunneridae</taxon>
        <taxon>Pentapetalae</taxon>
        <taxon>rosids</taxon>
        <taxon>fabids</taxon>
        <taxon>Rosales</taxon>
        <taxon>Rosaceae</taxon>
        <taxon>Amygdaloideae</taxon>
        <taxon>Amygdaleae</taxon>
        <taxon>Prunus</taxon>
    </lineage>
</organism>
<name>A0A5H2XKI6_PRUDU</name>
<dbReference type="PANTHER" id="PTHR11439">
    <property type="entry name" value="GAG-POL-RELATED RETROTRANSPOSON"/>
    <property type="match status" value="1"/>
</dbReference>
<reference evidence="1" key="1">
    <citation type="journal article" date="2019" name="Science">
        <title>Mutation of a bHLH transcription factor allowed almond domestication.</title>
        <authorList>
            <person name="Sanchez-Perez R."/>
            <person name="Pavan S."/>
            <person name="Mazzeo R."/>
            <person name="Moldovan C."/>
            <person name="Aiese Cigliano R."/>
            <person name="Del Cueto J."/>
            <person name="Ricciardi F."/>
            <person name="Lotti C."/>
            <person name="Ricciardi L."/>
            <person name="Dicenta F."/>
            <person name="Lopez-Marques R.L."/>
            <person name="Lindberg Moller B."/>
        </authorList>
    </citation>
    <scope>NUCLEOTIDE SEQUENCE</scope>
</reference>
<protein>
    <submittedName>
        <fullName evidence="1">Transposable element protein</fullName>
    </submittedName>
</protein>
<dbReference type="PANTHER" id="PTHR11439:SF467">
    <property type="entry name" value="INTEGRASE CATALYTIC DOMAIN-CONTAINING PROTEIN"/>
    <property type="match status" value="1"/>
</dbReference>
<dbReference type="EMBL" id="AP020439">
    <property type="protein sequence ID" value="BBN67519.1"/>
    <property type="molecule type" value="Genomic_DNA"/>
</dbReference>
<proteinExistence type="predicted"/>
<dbReference type="AlphaFoldDB" id="A0A5H2XKI6"/>
<gene>
    <name evidence="1" type="ORF">Prudu_102S001500</name>
</gene>